<proteinExistence type="predicted"/>
<keyword evidence="2" id="KW-0378">Hydrolase</keyword>
<dbReference type="Gene3D" id="3.20.20.140">
    <property type="entry name" value="Metal-dependent hydrolases"/>
    <property type="match status" value="1"/>
</dbReference>
<dbReference type="Pfam" id="PF07969">
    <property type="entry name" value="Amidohydro_3"/>
    <property type="match status" value="1"/>
</dbReference>
<name>A0A6G1I7W8_9PEZI</name>
<dbReference type="Gene3D" id="2.30.40.10">
    <property type="entry name" value="Urease, subunit C, domain 1"/>
    <property type="match status" value="1"/>
</dbReference>
<dbReference type="OrthoDB" id="3501663at2759"/>
<dbReference type="InterPro" id="IPR032466">
    <property type="entry name" value="Metal_Hydrolase"/>
</dbReference>
<gene>
    <name evidence="2" type="ORF">EJ06DRAFT_526484</name>
</gene>
<feature type="domain" description="Amidohydrolase 3" evidence="1">
    <location>
        <begin position="63"/>
        <end position="542"/>
    </location>
</feature>
<sequence>MATSSPEPGLILQNGRFFAPQDPIKVDQNAFQECMIIQNRLITHIGPSTGAVVTSARENGFQTLSLDNKIILPGFIDSHMHLLLLGLSLTKLDLSTCTDLPSIRSSITAYAAAHPHLPRILCRGWMHSMTDGKALASMIDDLDPRPIFIDAKDLHSTWCSTSALEEMRVAELPSQPGGFIERDEAGNPTGLIAEASVLTLVWPHLASVASEEDKLAALSTAIDEYSAAGYTGLVDMAMDQAAWDALLLLRSRQKLPVRIAAHWLITPSTPDDGLAQVRVAVALNELYSQQTSPNLRIAGIKIITDGVIDACTAALSKPYADPVTHCPPLWTAEMLGPVVAAADAAGLQVALHAIGDAAIHMSIDALATCTPGRRHRVEHLELASPEDARRLGQLGITASVQAVHADPAILRAWPRLLGEERTKRAFAYREFKDGGAVVALGTDAPTAPLGAWGNLYTAVTRRSTRAGGEELEPVNPEFALELADAVAAATQGAALACFAEGTCGSLKEGLSADFVVADVEWKGEGLIKGVVRETWFEGRKVFSVEE</sequence>
<evidence type="ECO:0000259" key="1">
    <source>
        <dbReference type="Pfam" id="PF07969"/>
    </source>
</evidence>
<evidence type="ECO:0000313" key="2">
    <source>
        <dbReference type="EMBL" id="KAF2404398.1"/>
    </source>
</evidence>
<organism evidence="2 3">
    <name type="scientific">Trichodelitschia bisporula</name>
    <dbReference type="NCBI Taxonomy" id="703511"/>
    <lineage>
        <taxon>Eukaryota</taxon>
        <taxon>Fungi</taxon>
        <taxon>Dikarya</taxon>
        <taxon>Ascomycota</taxon>
        <taxon>Pezizomycotina</taxon>
        <taxon>Dothideomycetes</taxon>
        <taxon>Dothideomycetes incertae sedis</taxon>
        <taxon>Phaeotrichales</taxon>
        <taxon>Phaeotrichaceae</taxon>
        <taxon>Trichodelitschia</taxon>
    </lineage>
</organism>
<dbReference type="Gene3D" id="3.10.310.70">
    <property type="match status" value="1"/>
</dbReference>
<dbReference type="PANTHER" id="PTHR22642:SF20">
    <property type="entry name" value="AMIDOHYDROLASE 3 DOMAIN-CONTAINING PROTEIN"/>
    <property type="match status" value="1"/>
</dbReference>
<dbReference type="CDD" id="cd01300">
    <property type="entry name" value="YtcJ_like"/>
    <property type="match status" value="1"/>
</dbReference>
<keyword evidence="3" id="KW-1185">Reference proteome</keyword>
<dbReference type="AlphaFoldDB" id="A0A6G1I7W8"/>
<reference evidence="2" key="1">
    <citation type="journal article" date="2020" name="Stud. Mycol.">
        <title>101 Dothideomycetes genomes: a test case for predicting lifestyles and emergence of pathogens.</title>
        <authorList>
            <person name="Haridas S."/>
            <person name="Albert R."/>
            <person name="Binder M."/>
            <person name="Bloem J."/>
            <person name="Labutti K."/>
            <person name="Salamov A."/>
            <person name="Andreopoulos B."/>
            <person name="Baker S."/>
            <person name="Barry K."/>
            <person name="Bills G."/>
            <person name="Bluhm B."/>
            <person name="Cannon C."/>
            <person name="Castanera R."/>
            <person name="Culley D."/>
            <person name="Daum C."/>
            <person name="Ezra D."/>
            <person name="Gonzalez J."/>
            <person name="Henrissat B."/>
            <person name="Kuo A."/>
            <person name="Liang C."/>
            <person name="Lipzen A."/>
            <person name="Lutzoni F."/>
            <person name="Magnuson J."/>
            <person name="Mondo S."/>
            <person name="Nolan M."/>
            <person name="Ohm R."/>
            <person name="Pangilinan J."/>
            <person name="Park H.-J."/>
            <person name="Ramirez L."/>
            <person name="Alfaro M."/>
            <person name="Sun H."/>
            <person name="Tritt A."/>
            <person name="Yoshinaga Y."/>
            <person name="Zwiers L.-H."/>
            <person name="Turgeon B."/>
            <person name="Goodwin S."/>
            <person name="Spatafora J."/>
            <person name="Crous P."/>
            <person name="Grigoriev I."/>
        </authorList>
    </citation>
    <scope>NUCLEOTIDE SEQUENCE</scope>
    <source>
        <strain evidence="2">CBS 262.69</strain>
    </source>
</reference>
<dbReference type="EMBL" id="ML996688">
    <property type="protein sequence ID" value="KAF2404398.1"/>
    <property type="molecule type" value="Genomic_DNA"/>
</dbReference>
<accession>A0A6G1I7W8</accession>
<dbReference type="InterPro" id="IPR011059">
    <property type="entry name" value="Metal-dep_hydrolase_composite"/>
</dbReference>
<dbReference type="InterPro" id="IPR013108">
    <property type="entry name" value="Amidohydro_3"/>
</dbReference>
<dbReference type="InterPro" id="IPR033932">
    <property type="entry name" value="YtcJ-like"/>
</dbReference>
<dbReference type="Proteomes" id="UP000799640">
    <property type="component" value="Unassembled WGS sequence"/>
</dbReference>
<protein>
    <submittedName>
        <fullName evidence="2">Amidohydrolase 3</fullName>
    </submittedName>
</protein>
<dbReference type="SUPFAM" id="SSF51556">
    <property type="entry name" value="Metallo-dependent hydrolases"/>
    <property type="match status" value="1"/>
</dbReference>
<dbReference type="GO" id="GO:0016810">
    <property type="term" value="F:hydrolase activity, acting on carbon-nitrogen (but not peptide) bonds"/>
    <property type="evidence" value="ECO:0007669"/>
    <property type="project" value="InterPro"/>
</dbReference>
<evidence type="ECO:0000313" key="3">
    <source>
        <dbReference type="Proteomes" id="UP000799640"/>
    </source>
</evidence>
<dbReference type="SUPFAM" id="SSF51338">
    <property type="entry name" value="Composite domain of metallo-dependent hydrolases"/>
    <property type="match status" value="1"/>
</dbReference>
<dbReference type="PANTHER" id="PTHR22642">
    <property type="entry name" value="IMIDAZOLONEPROPIONASE"/>
    <property type="match status" value="1"/>
</dbReference>